<feature type="region of interest" description="Disordered" evidence="6">
    <location>
        <begin position="111"/>
        <end position="185"/>
    </location>
</feature>
<dbReference type="GO" id="GO:0005524">
    <property type="term" value="F:ATP binding"/>
    <property type="evidence" value="ECO:0007669"/>
    <property type="project" value="UniProtKB-KW"/>
</dbReference>
<evidence type="ECO:0000256" key="6">
    <source>
        <dbReference type="SAM" id="MobiDB-lite"/>
    </source>
</evidence>
<dbReference type="InterPro" id="IPR044742">
    <property type="entry name" value="DEAD/DEAH_RhlB"/>
</dbReference>
<dbReference type="SMART" id="SM00487">
    <property type="entry name" value="DEXDc"/>
    <property type="match status" value="1"/>
</dbReference>
<dbReference type="RefSeq" id="XP_013900681.1">
    <property type="nucleotide sequence ID" value="XM_014045227.1"/>
</dbReference>
<keyword evidence="10" id="KW-1185">Reference proteome</keyword>
<sequence>MLQGRRASTCPAPAATAAVPRGASGRAPARGGGRSAGRGGRGGAGGPPPPTQQQQQQRRPAPRDDDEDEFFVDDEAAAKLRQILKRRGRDALVDERGRGLVALDKLGEAYGIPDRRERRPKEQWQPDFGVEEGRGGDEEGGGEDGRGSEAASATRRFEGRSSGAAAVARPRRDAGGGAGASAGLGAAAPAGAAAGQIPVVRQNMGPDQGFFSASSWRDLGASDAVVEALRGIGITRPSHVQAESYRALVSAKARHVALADQAGSGKTLGYLLPLLQELKQEEKKTGRPATVPGSPRILIITPTGELAQQVQRVLKALVAAGLKLRSSIMTGGQEDEARRFKALKTQEDALKAGVDVMVSTPGRAVALLSKGALNLGRTNAIVLDEVDVLCGGEDVYREQVEPLQSAAPSSTRFVLVSATLPQHTFEKLREVFPGLEPAFGPGLHRVSAGERMSGSPKGGRRSRPVHIGAHSRERSPSGASFS</sequence>
<dbReference type="Proteomes" id="UP000054498">
    <property type="component" value="Unassembled WGS sequence"/>
</dbReference>
<feature type="region of interest" description="Disordered" evidence="6">
    <location>
        <begin position="1"/>
        <end position="71"/>
    </location>
</feature>
<evidence type="ECO:0000256" key="1">
    <source>
        <dbReference type="ARBA" id="ARBA00022741"/>
    </source>
</evidence>
<evidence type="ECO:0000256" key="5">
    <source>
        <dbReference type="PROSITE-ProRule" id="PRU00552"/>
    </source>
</evidence>
<dbReference type="PANTHER" id="PTHR47960">
    <property type="entry name" value="DEAD-BOX ATP-DEPENDENT RNA HELICASE 50"/>
    <property type="match status" value="1"/>
</dbReference>
<keyword evidence="3 9" id="KW-0347">Helicase</keyword>
<evidence type="ECO:0000259" key="7">
    <source>
        <dbReference type="PROSITE" id="PS51192"/>
    </source>
</evidence>
<accession>A0A0D2MMB3</accession>
<feature type="domain" description="DEAD-box RNA helicase Q" evidence="8">
    <location>
        <begin position="214"/>
        <end position="242"/>
    </location>
</feature>
<gene>
    <name evidence="9" type="ORF">MNEG_6295</name>
</gene>
<dbReference type="GO" id="GO:0016787">
    <property type="term" value="F:hydrolase activity"/>
    <property type="evidence" value="ECO:0007669"/>
    <property type="project" value="UniProtKB-KW"/>
</dbReference>
<dbReference type="EMBL" id="KK101229">
    <property type="protein sequence ID" value="KIZ01662.1"/>
    <property type="molecule type" value="Genomic_DNA"/>
</dbReference>
<feature type="compositionally biased region" description="Low complexity" evidence="6">
    <location>
        <begin position="1"/>
        <end position="29"/>
    </location>
</feature>
<dbReference type="GO" id="GO:0003724">
    <property type="term" value="F:RNA helicase activity"/>
    <property type="evidence" value="ECO:0007669"/>
    <property type="project" value="InterPro"/>
</dbReference>
<dbReference type="PROSITE" id="PS51192">
    <property type="entry name" value="HELICASE_ATP_BIND_1"/>
    <property type="match status" value="1"/>
</dbReference>
<name>A0A0D2MMB3_9CHLO</name>
<dbReference type="OrthoDB" id="10256233at2759"/>
<dbReference type="STRING" id="145388.A0A0D2MMB3"/>
<evidence type="ECO:0000313" key="9">
    <source>
        <dbReference type="EMBL" id="KIZ01662.1"/>
    </source>
</evidence>
<dbReference type="SUPFAM" id="SSF52540">
    <property type="entry name" value="P-loop containing nucleoside triphosphate hydrolases"/>
    <property type="match status" value="1"/>
</dbReference>
<dbReference type="GeneID" id="25739171"/>
<protein>
    <submittedName>
        <fullName evidence="9">DEAD-box ATP-dependent RNA helicase 50</fullName>
    </submittedName>
</protein>
<evidence type="ECO:0000256" key="4">
    <source>
        <dbReference type="ARBA" id="ARBA00022840"/>
    </source>
</evidence>
<dbReference type="InterPro" id="IPR027417">
    <property type="entry name" value="P-loop_NTPase"/>
</dbReference>
<dbReference type="CDD" id="cd00268">
    <property type="entry name" value="DEADc"/>
    <property type="match status" value="1"/>
</dbReference>
<dbReference type="PROSITE" id="PS51195">
    <property type="entry name" value="Q_MOTIF"/>
    <property type="match status" value="1"/>
</dbReference>
<dbReference type="GO" id="GO:0003676">
    <property type="term" value="F:nucleic acid binding"/>
    <property type="evidence" value="ECO:0007669"/>
    <property type="project" value="InterPro"/>
</dbReference>
<keyword evidence="1" id="KW-0547">Nucleotide-binding</keyword>
<dbReference type="InterPro" id="IPR011545">
    <property type="entry name" value="DEAD/DEAH_box_helicase_dom"/>
</dbReference>
<dbReference type="InterPro" id="IPR014014">
    <property type="entry name" value="RNA_helicase_DEAD_Q_motif"/>
</dbReference>
<keyword evidence="4" id="KW-0067">ATP-binding</keyword>
<evidence type="ECO:0000313" key="10">
    <source>
        <dbReference type="Proteomes" id="UP000054498"/>
    </source>
</evidence>
<keyword evidence="2" id="KW-0378">Hydrolase</keyword>
<evidence type="ECO:0000256" key="3">
    <source>
        <dbReference type="ARBA" id="ARBA00022806"/>
    </source>
</evidence>
<feature type="region of interest" description="Disordered" evidence="6">
    <location>
        <begin position="443"/>
        <end position="482"/>
    </location>
</feature>
<evidence type="ECO:0000259" key="8">
    <source>
        <dbReference type="PROSITE" id="PS51195"/>
    </source>
</evidence>
<proteinExistence type="predicted"/>
<reference evidence="9 10" key="1">
    <citation type="journal article" date="2013" name="BMC Genomics">
        <title>Reconstruction of the lipid metabolism for the microalga Monoraphidium neglectum from its genome sequence reveals characteristics suitable for biofuel production.</title>
        <authorList>
            <person name="Bogen C."/>
            <person name="Al-Dilaimi A."/>
            <person name="Albersmeier A."/>
            <person name="Wichmann J."/>
            <person name="Grundmann M."/>
            <person name="Rupp O."/>
            <person name="Lauersen K.J."/>
            <person name="Blifernez-Klassen O."/>
            <person name="Kalinowski J."/>
            <person name="Goesmann A."/>
            <person name="Mussgnug J.H."/>
            <person name="Kruse O."/>
        </authorList>
    </citation>
    <scope>NUCLEOTIDE SEQUENCE [LARGE SCALE GENOMIC DNA]</scope>
    <source>
        <strain evidence="9 10">SAG 48.87</strain>
    </source>
</reference>
<dbReference type="Pfam" id="PF00270">
    <property type="entry name" value="DEAD"/>
    <property type="match status" value="1"/>
</dbReference>
<feature type="domain" description="Helicase ATP-binding" evidence="7">
    <location>
        <begin position="247"/>
        <end position="438"/>
    </location>
</feature>
<feature type="short sequence motif" description="Q motif" evidence="5">
    <location>
        <begin position="214"/>
        <end position="242"/>
    </location>
</feature>
<organism evidence="9 10">
    <name type="scientific">Monoraphidium neglectum</name>
    <dbReference type="NCBI Taxonomy" id="145388"/>
    <lineage>
        <taxon>Eukaryota</taxon>
        <taxon>Viridiplantae</taxon>
        <taxon>Chlorophyta</taxon>
        <taxon>core chlorophytes</taxon>
        <taxon>Chlorophyceae</taxon>
        <taxon>CS clade</taxon>
        <taxon>Sphaeropleales</taxon>
        <taxon>Selenastraceae</taxon>
        <taxon>Monoraphidium</taxon>
    </lineage>
</organism>
<dbReference type="InterPro" id="IPR014001">
    <property type="entry name" value="Helicase_ATP-bd"/>
</dbReference>
<dbReference type="KEGG" id="mng:MNEG_6295"/>
<dbReference type="Gene3D" id="3.40.50.300">
    <property type="entry name" value="P-loop containing nucleotide triphosphate hydrolases"/>
    <property type="match status" value="1"/>
</dbReference>
<feature type="compositionally biased region" description="Basic and acidic residues" evidence="6">
    <location>
        <begin position="131"/>
        <end position="147"/>
    </location>
</feature>
<feature type="compositionally biased region" description="Basic and acidic residues" evidence="6">
    <location>
        <begin position="113"/>
        <end position="124"/>
    </location>
</feature>
<feature type="compositionally biased region" description="Gly residues" evidence="6">
    <location>
        <begin position="30"/>
        <end position="45"/>
    </location>
</feature>
<dbReference type="AlphaFoldDB" id="A0A0D2MMB3"/>
<evidence type="ECO:0000256" key="2">
    <source>
        <dbReference type="ARBA" id="ARBA00022801"/>
    </source>
</evidence>